<accession>A0A837C9H3</accession>
<evidence type="ECO:0000313" key="1">
    <source>
        <dbReference type="EMBL" id="KGJ65936.1"/>
    </source>
</evidence>
<sequence>MVGANPQCPSNFTAAPLSKFLPFSGQMRLKRLPQGRCFCHVQPFGPSKFVGAAVRGHELRNAYRGVRCSTA</sequence>
<proteinExistence type="predicted"/>
<organism evidence="1 2">
    <name type="scientific">Bradyrhizobium diazoefficiens SEMIA 5080</name>
    <dbReference type="NCBI Taxonomy" id="754504"/>
    <lineage>
        <taxon>Bacteria</taxon>
        <taxon>Pseudomonadati</taxon>
        <taxon>Pseudomonadota</taxon>
        <taxon>Alphaproteobacteria</taxon>
        <taxon>Hyphomicrobiales</taxon>
        <taxon>Nitrobacteraceae</taxon>
        <taxon>Bradyrhizobium</taxon>
    </lineage>
</organism>
<dbReference type="EMBL" id="ADOU02000007">
    <property type="protein sequence ID" value="KGJ65936.1"/>
    <property type="molecule type" value="Genomic_DNA"/>
</dbReference>
<dbReference type="AlphaFoldDB" id="A0A837C9H3"/>
<reference evidence="1 2" key="1">
    <citation type="journal article" date="2014" name="BMC Genomics">
        <title>Comparative genomics of Bradyrhizobium japonicum CPAC 15 and Bradyrhizobium diazoefficiens CPAC 7: elite model strains for understanding symbiotic performance with soybean.</title>
        <authorList>
            <person name="Siqueira A.F."/>
            <person name="Ormeno-Orrillo E."/>
            <person name="Souza R.C."/>
            <person name="Rodrigues E.P."/>
            <person name="Almeida L.G."/>
            <person name="Barcellos F.G."/>
            <person name="Batista J.S."/>
            <person name="Nakatami A.S."/>
            <person name="Martinez-Romero E."/>
            <person name="Vasconcelos A.T."/>
            <person name="Hungria M."/>
        </authorList>
    </citation>
    <scope>NUCLEOTIDE SEQUENCE [LARGE SCALE GENOMIC DNA]</scope>
    <source>
        <strain evidence="1 2">SEMIA 5080</strain>
    </source>
</reference>
<evidence type="ECO:0000313" key="2">
    <source>
        <dbReference type="Proteomes" id="UP000024900"/>
    </source>
</evidence>
<dbReference type="Proteomes" id="UP000024900">
    <property type="component" value="Unassembled WGS sequence"/>
</dbReference>
<comment type="caution">
    <text evidence="1">The sequence shown here is derived from an EMBL/GenBank/DDBJ whole genome shotgun (WGS) entry which is preliminary data.</text>
</comment>
<name>A0A837C9H3_9BRAD</name>
<gene>
    <name evidence="1" type="ORF">BJA5080_02581</name>
</gene>
<protein>
    <submittedName>
        <fullName evidence="1">Uncharacterized protein</fullName>
    </submittedName>
</protein>